<organism evidence="1">
    <name type="scientific">uncultured marine thaumarchaeote AD1000_40_H03</name>
    <dbReference type="NCBI Taxonomy" id="1455914"/>
    <lineage>
        <taxon>Archaea</taxon>
        <taxon>Nitrososphaerota</taxon>
        <taxon>environmental samples</taxon>
    </lineage>
</organism>
<keyword evidence="1" id="KW-0378">Hydrolase</keyword>
<proteinExistence type="predicted"/>
<dbReference type="EMBL" id="KF900405">
    <property type="protein sequence ID" value="AIE93809.1"/>
    <property type="molecule type" value="Genomic_DNA"/>
</dbReference>
<reference evidence="1" key="1">
    <citation type="journal article" date="2014" name="Genome Biol. Evol.">
        <title>Pangenome evidence for extensive interdomain horizontal transfer affecting lineage core and shell genes in uncultured planktonic thaumarchaeota and euryarchaeota.</title>
        <authorList>
            <person name="Deschamps P."/>
            <person name="Zivanovic Y."/>
            <person name="Moreira D."/>
            <person name="Rodriguez-Valera F."/>
            <person name="Lopez-Garcia P."/>
        </authorList>
    </citation>
    <scope>NUCLEOTIDE SEQUENCE</scope>
</reference>
<accession>A0A075FR94</accession>
<evidence type="ECO:0000313" key="1">
    <source>
        <dbReference type="EMBL" id="AIE93809.1"/>
    </source>
</evidence>
<sequence>MVLNQKGGFNDEVAVCYAVILSSFAAKELGKSFTEIIKDVIDNSDETGIISVDNFLESINVKITSIKEKLNYFGSHETSYIYTIFDQVFYGAELYEKIYSKPATLSTNGLIEKDRF</sequence>
<name>A0A075FR94_9ARCH</name>
<dbReference type="GO" id="GO:0016787">
    <property type="term" value="F:hydrolase activity"/>
    <property type="evidence" value="ECO:0007669"/>
    <property type="project" value="UniProtKB-KW"/>
</dbReference>
<protein>
    <submittedName>
        <fullName evidence="1">Haloacid dehalogenase domain protein hydrolase</fullName>
    </submittedName>
</protein>
<dbReference type="AlphaFoldDB" id="A0A075FR94"/>